<dbReference type="AlphaFoldDB" id="A0A6H5GKL7"/>
<feature type="compositionally biased region" description="Polar residues" evidence="1">
    <location>
        <begin position="34"/>
        <end position="49"/>
    </location>
</feature>
<feature type="non-terminal residue" evidence="2">
    <location>
        <position position="1"/>
    </location>
</feature>
<organism evidence="2 3">
    <name type="scientific">Nesidiocoris tenuis</name>
    <dbReference type="NCBI Taxonomy" id="355587"/>
    <lineage>
        <taxon>Eukaryota</taxon>
        <taxon>Metazoa</taxon>
        <taxon>Ecdysozoa</taxon>
        <taxon>Arthropoda</taxon>
        <taxon>Hexapoda</taxon>
        <taxon>Insecta</taxon>
        <taxon>Pterygota</taxon>
        <taxon>Neoptera</taxon>
        <taxon>Paraneoptera</taxon>
        <taxon>Hemiptera</taxon>
        <taxon>Heteroptera</taxon>
        <taxon>Panheteroptera</taxon>
        <taxon>Cimicomorpha</taxon>
        <taxon>Miridae</taxon>
        <taxon>Dicyphina</taxon>
        <taxon>Nesidiocoris</taxon>
    </lineage>
</organism>
<keyword evidence="3" id="KW-1185">Reference proteome</keyword>
<accession>A0A6H5GKL7</accession>
<protein>
    <submittedName>
        <fullName evidence="2">Uncharacterized protein</fullName>
    </submittedName>
</protein>
<reference evidence="2 3" key="1">
    <citation type="submission" date="2020-02" db="EMBL/GenBank/DDBJ databases">
        <authorList>
            <person name="Ferguson B K."/>
        </authorList>
    </citation>
    <scope>NUCLEOTIDE SEQUENCE [LARGE SCALE GENOMIC DNA]</scope>
</reference>
<sequence>IMVWDSSDRTDPKTGTGWQSINGDVHTRPFSGGSCPQTQRCTGTISMAS</sequence>
<evidence type="ECO:0000313" key="3">
    <source>
        <dbReference type="Proteomes" id="UP000479000"/>
    </source>
</evidence>
<dbReference type="EMBL" id="CADCXU010013794">
    <property type="protein sequence ID" value="CAB0003766.1"/>
    <property type="molecule type" value="Genomic_DNA"/>
</dbReference>
<gene>
    <name evidence="2" type="ORF">NTEN_LOCUS9257</name>
</gene>
<evidence type="ECO:0000313" key="2">
    <source>
        <dbReference type="EMBL" id="CAB0003766.1"/>
    </source>
</evidence>
<evidence type="ECO:0000256" key="1">
    <source>
        <dbReference type="SAM" id="MobiDB-lite"/>
    </source>
</evidence>
<name>A0A6H5GKL7_9HEMI</name>
<feature type="compositionally biased region" description="Basic and acidic residues" evidence="1">
    <location>
        <begin position="1"/>
        <end position="12"/>
    </location>
</feature>
<proteinExistence type="predicted"/>
<feature type="region of interest" description="Disordered" evidence="1">
    <location>
        <begin position="1"/>
        <end position="49"/>
    </location>
</feature>
<dbReference type="Proteomes" id="UP000479000">
    <property type="component" value="Unassembled WGS sequence"/>
</dbReference>